<evidence type="ECO:0000256" key="8">
    <source>
        <dbReference type="HAMAP-Rule" id="MF_01148"/>
    </source>
</evidence>
<dbReference type="CDD" id="cd07571">
    <property type="entry name" value="ALP_N-acyl_transferase"/>
    <property type="match status" value="1"/>
</dbReference>
<dbReference type="InterPro" id="IPR004563">
    <property type="entry name" value="Apolipo_AcylTrfase"/>
</dbReference>
<dbReference type="HAMAP" id="MF_01148">
    <property type="entry name" value="Lnt"/>
    <property type="match status" value="1"/>
</dbReference>
<name>A0ABN4CEF0_9CORY</name>
<feature type="transmembrane region" description="Helical" evidence="8">
    <location>
        <begin position="205"/>
        <end position="225"/>
    </location>
</feature>
<proteinExistence type="inferred from homology"/>
<sequence>MLLLLRLLLAGLGGAGVYYSFEPHGYWPLGIVGITVIFVSLMPWRGNFVSAKSGALIGFVHSMVAYLLLLPWIGELVGAFPYGALAFWLSLYALLLGVFGVFIARMRLGYIIFPLFYLAIELLRSSAPFGGFSWVRLGWGQVDGPLAFLASWGGPALVTAAAATVGTSIAALLFGPPRQLVAPETVDENPLVRLGMRTEAESGAYGVRALALFTGLIPFGLAFLAQQGVNQPHHTTDTINIAAIQGNVPRLGLEFNAQRRAVLENHVDVTKQLAESGEDVDIVIWPENSSDVNPFRDRQAGALIQEAVDDIQVPIMVGTLTVDEVGERNTMQVFNADGEPGDYHYKKYLQPFGETMPMRDIFKHVSDYVELAGDFKPGDGPGVVNMADVVLGVATCYEVSFDNAFRTSIENGAQILTSPTNNATFGFSDMTYQQLAMSRMRAIETDRAMVVPATSGVSAIVHPDGTVSQNTEIFQPDYLVEELPLRDSVTFAVRFGWWIQLILIALGVVGAGYAWMIKRQPRNVKTAKPAQAEA</sequence>
<comment type="function">
    <text evidence="8">Catalyzes the phospholipid dependent N-acylation of the N-terminal cysteine of apolipoprotein, the last step in lipoprotein maturation.</text>
</comment>
<dbReference type="SUPFAM" id="SSF56317">
    <property type="entry name" value="Carbon-nitrogen hydrolase"/>
    <property type="match status" value="1"/>
</dbReference>
<comment type="pathway">
    <text evidence="8">Protein modification; lipoprotein biosynthesis (N-acyl transfer).</text>
</comment>
<comment type="subcellular location">
    <subcellularLocation>
        <location evidence="1 8">Cell membrane</location>
        <topology evidence="1 8">Multi-pass membrane protein</topology>
    </subcellularLocation>
</comment>
<evidence type="ECO:0000256" key="3">
    <source>
        <dbReference type="ARBA" id="ARBA00022679"/>
    </source>
</evidence>
<keyword evidence="5 8" id="KW-1133">Transmembrane helix</keyword>
<comment type="catalytic activity">
    <reaction evidence="8">
        <text>N-terminal S-1,2-diacyl-sn-glyceryl-L-cysteinyl-[lipoprotein] + a glycerophospholipid = N-acyl-S-1,2-diacyl-sn-glyceryl-L-cysteinyl-[lipoprotein] + a 2-acyl-sn-glycero-3-phospholipid + H(+)</text>
        <dbReference type="Rhea" id="RHEA:48228"/>
        <dbReference type="Rhea" id="RHEA-COMP:14681"/>
        <dbReference type="Rhea" id="RHEA-COMP:14684"/>
        <dbReference type="ChEBI" id="CHEBI:15378"/>
        <dbReference type="ChEBI" id="CHEBI:136912"/>
        <dbReference type="ChEBI" id="CHEBI:140656"/>
        <dbReference type="ChEBI" id="CHEBI:140657"/>
        <dbReference type="ChEBI" id="CHEBI:140660"/>
        <dbReference type="EC" id="2.3.1.269"/>
    </reaction>
</comment>
<reference evidence="11" key="1">
    <citation type="submission" date="2013-02" db="EMBL/GenBank/DDBJ databases">
        <title>The complete genome sequence of Corynebacterium casei LMG S-19264 (=DSM 44701).</title>
        <authorList>
            <person name="Ruckert C."/>
            <person name="Albersmeier A."/>
            <person name="Kalinowski J."/>
        </authorList>
    </citation>
    <scope>NUCLEOTIDE SEQUENCE [LARGE SCALE GENOMIC DNA]</scope>
    <source>
        <strain evidence="11">LMG S-19264</strain>
    </source>
</reference>
<feature type="transmembrane region" description="Helical" evidence="8">
    <location>
        <begin position="80"/>
        <end position="103"/>
    </location>
</feature>
<keyword evidence="6 8" id="KW-0472">Membrane</keyword>
<evidence type="ECO:0000313" key="11">
    <source>
        <dbReference type="Proteomes" id="UP000019226"/>
    </source>
</evidence>
<evidence type="ECO:0000256" key="4">
    <source>
        <dbReference type="ARBA" id="ARBA00022692"/>
    </source>
</evidence>
<dbReference type="GeneID" id="82877581"/>
<evidence type="ECO:0000259" key="9">
    <source>
        <dbReference type="PROSITE" id="PS50263"/>
    </source>
</evidence>
<feature type="transmembrane region" description="Helical" evidence="8">
    <location>
        <begin position="25"/>
        <end position="44"/>
    </location>
</feature>
<dbReference type="PANTHER" id="PTHR38686">
    <property type="entry name" value="APOLIPOPROTEIN N-ACYLTRANSFERASE"/>
    <property type="match status" value="1"/>
</dbReference>
<evidence type="ECO:0000313" key="10">
    <source>
        <dbReference type="EMBL" id="AHI20003.1"/>
    </source>
</evidence>
<keyword evidence="11" id="KW-1185">Reference proteome</keyword>
<gene>
    <name evidence="8" type="primary">lnt</name>
    <name evidence="10" type="ORF">CCASEI_07160</name>
</gene>
<evidence type="ECO:0000256" key="6">
    <source>
        <dbReference type="ARBA" id="ARBA00023136"/>
    </source>
</evidence>
<dbReference type="Pfam" id="PF00795">
    <property type="entry name" value="CN_hydrolase"/>
    <property type="match status" value="1"/>
</dbReference>
<evidence type="ECO:0000256" key="7">
    <source>
        <dbReference type="ARBA" id="ARBA00023315"/>
    </source>
</evidence>
<protein>
    <recommendedName>
        <fullName evidence="8">Apolipoprotein N-acyltransferase</fullName>
        <shortName evidence="8">ALP N-acyltransferase</shortName>
        <ecNumber evidence="8">2.3.1.269</ecNumber>
    </recommendedName>
</protein>
<feature type="transmembrane region" description="Helical" evidence="8">
    <location>
        <begin position="155"/>
        <end position="174"/>
    </location>
</feature>
<dbReference type="EMBL" id="CP004350">
    <property type="protein sequence ID" value="AHI20003.1"/>
    <property type="molecule type" value="Genomic_DNA"/>
</dbReference>
<dbReference type="InterPro" id="IPR036526">
    <property type="entry name" value="C-N_Hydrolase_sf"/>
</dbReference>
<dbReference type="NCBIfam" id="TIGR00546">
    <property type="entry name" value="lnt"/>
    <property type="match status" value="1"/>
</dbReference>
<keyword evidence="4 8" id="KW-0812">Transmembrane</keyword>
<feature type="transmembrane region" description="Helical" evidence="8">
    <location>
        <begin position="495"/>
        <end position="516"/>
    </location>
</feature>
<accession>A0ABN4CEF0</accession>
<feature type="transmembrane region" description="Helical" evidence="8">
    <location>
        <begin position="56"/>
        <end position="74"/>
    </location>
</feature>
<evidence type="ECO:0000256" key="1">
    <source>
        <dbReference type="ARBA" id="ARBA00004651"/>
    </source>
</evidence>
<comment type="similarity">
    <text evidence="8">Belongs to the CN hydrolase family. Apolipoprotein N-acyltransferase subfamily.</text>
</comment>
<dbReference type="PANTHER" id="PTHR38686:SF1">
    <property type="entry name" value="APOLIPOPROTEIN N-ACYLTRANSFERASE"/>
    <property type="match status" value="1"/>
</dbReference>
<dbReference type="InterPro" id="IPR045378">
    <property type="entry name" value="LNT_N"/>
</dbReference>
<dbReference type="PROSITE" id="PS50263">
    <property type="entry name" value="CN_HYDROLASE"/>
    <property type="match status" value="1"/>
</dbReference>
<dbReference type="EC" id="2.3.1.269" evidence="8"/>
<feature type="transmembrane region" description="Helical" evidence="8">
    <location>
        <begin position="115"/>
        <end position="135"/>
    </location>
</feature>
<keyword evidence="7 8" id="KW-0012">Acyltransferase</keyword>
<dbReference type="Pfam" id="PF20154">
    <property type="entry name" value="LNT_N"/>
    <property type="match status" value="1"/>
</dbReference>
<keyword evidence="2 8" id="KW-1003">Cell membrane</keyword>
<evidence type="ECO:0000256" key="2">
    <source>
        <dbReference type="ARBA" id="ARBA00022475"/>
    </source>
</evidence>
<dbReference type="Gene3D" id="3.60.110.10">
    <property type="entry name" value="Carbon-nitrogen hydrolase"/>
    <property type="match status" value="1"/>
</dbReference>
<dbReference type="RefSeq" id="WP_025387538.1">
    <property type="nucleotide sequence ID" value="NZ_CP004350.1"/>
</dbReference>
<keyword evidence="3 8" id="KW-0808">Transferase</keyword>
<feature type="domain" description="CN hydrolase" evidence="9">
    <location>
        <begin position="239"/>
        <end position="485"/>
    </location>
</feature>
<evidence type="ECO:0000256" key="5">
    <source>
        <dbReference type="ARBA" id="ARBA00022989"/>
    </source>
</evidence>
<dbReference type="InterPro" id="IPR003010">
    <property type="entry name" value="C-N_Hydrolase"/>
</dbReference>
<organism evidence="10 11">
    <name type="scientific">Corynebacterium casei LMG S-19264</name>
    <dbReference type="NCBI Taxonomy" id="1285583"/>
    <lineage>
        <taxon>Bacteria</taxon>
        <taxon>Bacillati</taxon>
        <taxon>Actinomycetota</taxon>
        <taxon>Actinomycetes</taxon>
        <taxon>Mycobacteriales</taxon>
        <taxon>Corynebacteriaceae</taxon>
        <taxon>Corynebacterium</taxon>
    </lineage>
</organism>
<dbReference type="Proteomes" id="UP000019226">
    <property type="component" value="Chromosome"/>
</dbReference>